<evidence type="ECO:0000256" key="2">
    <source>
        <dbReference type="SAM" id="Phobius"/>
    </source>
</evidence>
<organism evidence="3">
    <name type="scientific">Arion vulgaris</name>
    <dbReference type="NCBI Taxonomy" id="1028688"/>
    <lineage>
        <taxon>Eukaryota</taxon>
        <taxon>Metazoa</taxon>
        <taxon>Spiralia</taxon>
        <taxon>Lophotrochozoa</taxon>
        <taxon>Mollusca</taxon>
        <taxon>Gastropoda</taxon>
        <taxon>Heterobranchia</taxon>
        <taxon>Euthyneura</taxon>
        <taxon>Panpulmonata</taxon>
        <taxon>Eupulmonata</taxon>
        <taxon>Stylommatophora</taxon>
        <taxon>Helicina</taxon>
        <taxon>Arionoidea</taxon>
        <taxon>Arionidae</taxon>
        <taxon>Arion</taxon>
    </lineage>
</organism>
<dbReference type="EMBL" id="HACG01007790">
    <property type="protein sequence ID" value="CEK54655.1"/>
    <property type="molecule type" value="Transcribed_RNA"/>
</dbReference>
<feature type="non-terminal residue" evidence="3">
    <location>
        <position position="83"/>
    </location>
</feature>
<feature type="non-terminal residue" evidence="3">
    <location>
        <position position="1"/>
    </location>
</feature>
<protein>
    <submittedName>
        <fullName evidence="3">Uncharacterized protein</fullName>
    </submittedName>
</protein>
<dbReference type="AlphaFoldDB" id="A0A0B6YGL1"/>
<name>A0A0B6YGL1_9EUPU</name>
<keyword evidence="2" id="KW-0472">Membrane</keyword>
<feature type="region of interest" description="Disordered" evidence="1">
    <location>
        <begin position="1"/>
        <end position="29"/>
    </location>
</feature>
<accession>A0A0B6YGL1</accession>
<feature type="transmembrane region" description="Helical" evidence="2">
    <location>
        <begin position="41"/>
        <end position="61"/>
    </location>
</feature>
<proteinExistence type="predicted"/>
<evidence type="ECO:0000256" key="1">
    <source>
        <dbReference type="SAM" id="MobiDB-lite"/>
    </source>
</evidence>
<reference evidence="3" key="1">
    <citation type="submission" date="2014-12" db="EMBL/GenBank/DDBJ databases">
        <title>Insight into the proteome of Arion vulgaris.</title>
        <authorList>
            <person name="Aradska J."/>
            <person name="Bulat T."/>
            <person name="Smidak R."/>
            <person name="Sarate P."/>
            <person name="Gangsoo J."/>
            <person name="Sialana F."/>
            <person name="Bilban M."/>
            <person name="Lubec G."/>
        </authorList>
    </citation>
    <scope>NUCLEOTIDE SEQUENCE</scope>
    <source>
        <tissue evidence="3">Skin</tissue>
    </source>
</reference>
<sequence>TRTGPPVSTSWTPQGSSEPSLRNATSDNMPYNTLTHPLSQYVTYHILLSNLVLPFTTQLYLTYLRRVSLVRWLSHLPGVLKVV</sequence>
<keyword evidence="2" id="KW-0812">Transmembrane</keyword>
<gene>
    <name evidence="3" type="primary">ORF23344</name>
</gene>
<keyword evidence="2" id="KW-1133">Transmembrane helix</keyword>
<evidence type="ECO:0000313" key="3">
    <source>
        <dbReference type="EMBL" id="CEK54655.1"/>
    </source>
</evidence>